<comment type="similarity">
    <text evidence="1">Belongs to the RelE toxin family.</text>
</comment>
<evidence type="ECO:0000313" key="3">
    <source>
        <dbReference type="EMBL" id="PHQ34404.1"/>
    </source>
</evidence>
<keyword evidence="2" id="KW-1277">Toxin-antitoxin system</keyword>
<sequence length="99" mass="11184">MQVSWTDYAVSDLMAIRDYIGRDCDKFADLIFERIVEQTERLLESPDAGSIVPEFGREDVSEIQVNSYRVVHQVFDDEVRVLTVSHATAPCAMPVGEGF</sequence>
<organism evidence="3 4">
    <name type="scientific">Rhodopirellula bahusiensis</name>
    <dbReference type="NCBI Taxonomy" id="2014065"/>
    <lineage>
        <taxon>Bacteria</taxon>
        <taxon>Pseudomonadati</taxon>
        <taxon>Planctomycetota</taxon>
        <taxon>Planctomycetia</taxon>
        <taxon>Pirellulales</taxon>
        <taxon>Pirellulaceae</taxon>
        <taxon>Rhodopirellula</taxon>
    </lineage>
</organism>
<dbReference type="EMBL" id="NIZW01000011">
    <property type="protein sequence ID" value="PHQ34404.1"/>
    <property type="molecule type" value="Genomic_DNA"/>
</dbReference>
<dbReference type="Gene3D" id="3.30.2310.20">
    <property type="entry name" value="RelE-like"/>
    <property type="match status" value="1"/>
</dbReference>
<proteinExistence type="inferred from homology"/>
<evidence type="ECO:0000256" key="1">
    <source>
        <dbReference type="ARBA" id="ARBA00006226"/>
    </source>
</evidence>
<accession>A0A2G1W5U2</accession>
<dbReference type="SUPFAM" id="SSF143011">
    <property type="entry name" value="RelE-like"/>
    <property type="match status" value="1"/>
</dbReference>
<dbReference type="GeneID" id="90609468"/>
<evidence type="ECO:0000256" key="2">
    <source>
        <dbReference type="ARBA" id="ARBA00022649"/>
    </source>
</evidence>
<gene>
    <name evidence="3" type="ORF">CEE69_15440</name>
</gene>
<evidence type="ECO:0000313" key="4">
    <source>
        <dbReference type="Proteomes" id="UP000225740"/>
    </source>
</evidence>
<dbReference type="RefSeq" id="WP_099261551.1">
    <property type="nucleotide sequence ID" value="NZ_NIZW01000011.1"/>
</dbReference>
<dbReference type="Pfam" id="PF05016">
    <property type="entry name" value="ParE_toxin"/>
    <property type="match status" value="1"/>
</dbReference>
<reference evidence="3 4" key="1">
    <citation type="submission" date="2017-06" db="EMBL/GenBank/DDBJ databases">
        <title>Description of Rhodopirellula bahusiensis sp. nov.</title>
        <authorList>
            <person name="Kizina J."/>
            <person name="Harder J."/>
        </authorList>
    </citation>
    <scope>NUCLEOTIDE SEQUENCE [LARGE SCALE GENOMIC DNA]</scope>
    <source>
        <strain evidence="3 4">SWK21</strain>
    </source>
</reference>
<comment type="caution">
    <text evidence="3">The sequence shown here is derived from an EMBL/GenBank/DDBJ whole genome shotgun (WGS) entry which is preliminary data.</text>
</comment>
<dbReference type="PANTHER" id="PTHR33755">
    <property type="entry name" value="TOXIN PARE1-RELATED"/>
    <property type="match status" value="1"/>
</dbReference>
<dbReference type="InterPro" id="IPR035093">
    <property type="entry name" value="RelE/ParE_toxin_dom_sf"/>
</dbReference>
<keyword evidence="4" id="KW-1185">Reference proteome</keyword>
<dbReference type="AlphaFoldDB" id="A0A2G1W5U2"/>
<dbReference type="PANTHER" id="PTHR33755:SF5">
    <property type="entry name" value="TYPE II TOXIN-ANTITOXIN SYSTEM RELE_PARE FAMILY TOXIN"/>
    <property type="match status" value="1"/>
</dbReference>
<name>A0A2G1W5U2_9BACT</name>
<protein>
    <submittedName>
        <fullName evidence="3">Plasmid stabilization protein</fullName>
    </submittedName>
</protein>
<dbReference type="InterPro" id="IPR007712">
    <property type="entry name" value="RelE/ParE_toxin"/>
</dbReference>
<dbReference type="InterPro" id="IPR051803">
    <property type="entry name" value="TA_system_RelE-like_toxin"/>
</dbReference>
<dbReference type="OrthoDB" id="9798046at2"/>
<dbReference type="Proteomes" id="UP000225740">
    <property type="component" value="Unassembled WGS sequence"/>
</dbReference>